<dbReference type="InterPro" id="IPR011004">
    <property type="entry name" value="Trimer_LpxA-like_sf"/>
</dbReference>
<dbReference type="Proteomes" id="UP001566476">
    <property type="component" value="Unassembled WGS sequence"/>
</dbReference>
<protein>
    <submittedName>
        <fullName evidence="3">DapH/DapD/GlmU-related protein</fullName>
    </submittedName>
</protein>
<evidence type="ECO:0000256" key="2">
    <source>
        <dbReference type="ARBA" id="ARBA00022737"/>
    </source>
</evidence>
<organism evidence="3 4">
    <name type="scientific">Kineococcus mangrovi</name>
    <dbReference type="NCBI Taxonomy" id="1660183"/>
    <lineage>
        <taxon>Bacteria</taxon>
        <taxon>Bacillati</taxon>
        <taxon>Actinomycetota</taxon>
        <taxon>Actinomycetes</taxon>
        <taxon>Kineosporiales</taxon>
        <taxon>Kineosporiaceae</taxon>
        <taxon>Kineococcus</taxon>
    </lineage>
</organism>
<comment type="caution">
    <text evidence="3">The sequence shown here is derived from an EMBL/GenBank/DDBJ whole genome shotgun (WGS) entry which is preliminary data.</text>
</comment>
<dbReference type="RefSeq" id="WP_370717024.1">
    <property type="nucleotide sequence ID" value="NZ_JBGGTQ010000001.1"/>
</dbReference>
<evidence type="ECO:0000313" key="3">
    <source>
        <dbReference type="EMBL" id="MEZ0490993.1"/>
    </source>
</evidence>
<dbReference type="InterPro" id="IPR018357">
    <property type="entry name" value="Hexapep_transf_CS"/>
</dbReference>
<dbReference type="Pfam" id="PF00132">
    <property type="entry name" value="Hexapep"/>
    <property type="match status" value="1"/>
</dbReference>
<keyword evidence="4" id="KW-1185">Reference proteome</keyword>
<dbReference type="PANTHER" id="PTHR43300:SF11">
    <property type="entry name" value="ACETYLTRANSFERASE RV3034C-RELATED"/>
    <property type="match status" value="1"/>
</dbReference>
<keyword evidence="1" id="KW-0808">Transferase</keyword>
<dbReference type="PANTHER" id="PTHR43300">
    <property type="entry name" value="ACETYLTRANSFERASE"/>
    <property type="match status" value="1"/>
</dbReference>
<dbReference type="CDD" id="cd04647">
    <property type="entry name" value="LbH_MAT_like"/>
    <property type="match status" value="1"/>
</dbReference>
<proteinExistence type="predicted"/>
<reference evidence="3 4" key="1">
    <citation type="submission" date="2024-07" db="EMBL/GenBank/DDBJ databases">
        <authorList>
            <person name="Thanompreechachai J."/>
            <person name="Duangmal K."/>
        </authorList>
    </citation>
    <scope>NUCLEOTIDE SEQUENCE [LARGE SCALE GENOMIC DNA]</scope>
    <source>
        <strain evidence="3 4">TBRC 1896</strain>
    </source>
</reference>
<evidence type="ECO:0000313" key="4">
    <source>
        <dbReference type="Proteomes" id="UP001566476"/>
    </source>
</evidence>
<evidence type="ECO:0000256" key="1">
    <source>
        <dbReference type="ARBA" id="ARBA00022679"/>
    </source>
</evidence>
<dbReference type="Gene3D" id="2.160.10.10">
    <property type="entry name" value="Hexapeptide repeat proteins"/>
    <property type="match status" value="1"/>
</dbReference>
<keyword evidence="2" id="KW-0677">Repeat</keyword>
<dbReference type="EMBL" id="JBGGTQ010000001">
    <property type="protein sequence ID" value="MEZ0490993.1"/>
    <property type="molecule type" value="Genomic_DNA"/>
</dbReference>
<sequence length="553" mass="59086">MTSGLIAETRGAHGFDVEPWRFRHEATEAERAAQERFTGAHAWRLGTDAFVSPLAAVETEDLALGDRSYVAAHAYLSGSVRLGADSTVNYGAVVRGTVRGGRGVRIGAHTSLLAFNHGMEPGTEVFRQPLTSRGITVGDDVWIGSHVVVLDGVHVGDHAVLAAGAVVTKDVPAGAVVGGNPARLIRWRVPPAAAGADPHDELVGALQEFERRARDQAGDLLARCWDPGLPGGQFVDRPGAGPTVRAQCDALEIAALLLDDAPGPLPAGEQLDRLQALQDSGNGLVRRFDTNGSPVPGTPDPTDGDVLYHVLCVGYALDLHGRRFHHPVHHAARTSPAELVAALDGLPWATRAWGAGAWVDAFGTALRWNLDLGEPGAPGTAQALFGWLTLRTDPRTGVWGTPPAGEGALQVVNGFYRASRGTFAQFDVPLPRPERLVDTVLAHLRDQRFFAPDRRNACNVLDVAHPLWLAGRQTGHRREEVVAAARGLLTEALRTWRDGRGFAFAVGREPGLQGTEMWLAVVWLLADLCGVADVLGFRPRGVHRPEPALALHP</sequence>
<dbReference type="SUPFAM" id="SSF51161">
    <property type="entry name" value="Trimeric LpxA-like enzymes"/>
    <property type="match status" value="1"/>
</dbReference>
<dbReference type="PROSITE" id="PS00101">
    <property type="entry name" value="HEXAPEP_TRANSFERASES"/>
    <property type="match status" value="1"/>
</dbReference>
<gene>
    <name evidence="3" type="ORF">AB2L28_01930</name>
</gene>
<dbReference type="InterPro" id="IPR001451">
    <property type="entry name" value="Hexapep"/>
</dbReference>
<accession>A0ABV4HZV9</accession>
<dbReference type="InterPro" id="IPR050179">
    <property type="entry name" value="Trans_hexapeptide_repeat"/>
</dbReference>
<name>A0ABV4HZV9_9ACTN</name>